<dbReference type="GO" id="GO:0008374">
    <property type="term" value="F:O-acyltransferase activity"/>
    <property type="evidence" value="ECO:0007669"/>
    <property type="project" value="TreeGrafter"/>
</dbReference>
<keyword evidence="2 3" id="KW-0808">Transferase</keyword>
<sequence length="192" mass="21047">MHNQDTFVGASFSLRNRLGRIIWGVVVLLLFRYSPKPFHSWRAFLLRLFGAKVGHGVHVYPQVKIWAPWNLELADECGIGNGANLYSMDKISIGKRAVVSQGAHLVAGTHDYTKPGFPLVTKPILIGNHAWIAAEAFIHPGISIGAGSVIAARSVVTRSMPAWMVCGGHPCKPIKERILEGYRPESEIVKAS</sequence>
<proteinExistence type="inferred from homology"/>
<dbReference type="GO" id="GO:0005829">
    <property type="term" value="C:cytosol"/>
    <property type="evidence" value="ECO:0007669"/>
    <property type="project" value="TreeGrafter"/>
</dbReference>
<dbReference type="InterPro" id="IPR001451">
    <property type="entry name" value="Hexapep"/>
</dbReference>
<keyword evidence="4" id="KW-1185">Reference proteome</keyword>
<evidence type="ECO:0000256" key="2">
    <source>
        <dbReference type="ARBA" id="ARBA00022679"/>
    </source>
</evidence>
<dbReference type="Proteomes" id="UP000244225">
    <property type="component" value="Unassembled WGS sequence"/>
</dbReference>
<dbReference type="CDD" id="cd05825">
    <property type="entry name" value="LbH_wcaF_like"/>
    <property type="match status" value="1"/>
</dbReference>
<dbReference type="InterPro" id="IPR051159">
    <property type="entry name" value="Hexapeptide_acetyltransf"/>
</dbReference>
<dbReference type="NCBIfam" id="NF007797">
    <property type="entry name" value="PRK10502.1"/>
    <property type="match status" value="1"/>
</dbReference>
<dbReference type="PANTHER" id="PTHR23416:SF23">
    <property type="entry name" value="ACETYLTRANSFERASE C18B11.09C-RELATED"/>
    <property type="match status" value="1"/>
</dbReference>
<dbReference type="AlphaFoldDB" id="A0A2T5YQ88"/>
<evidence type="ECO:0000313" key="3">
    <source>
        <dbReference type="EMBL" id="PTX21472.1"/>
    </source>
</evidence>
<dbReference type="SUPFAM" id="SSF51161">
    <property type="entry name" value="Trimeric LpxA-like enzymes"/>
    <property type="match status" value="1"/>
</dbReference>
<dbReference type="Pfam" id="PF00132">
    <property type="entry name" value="Hexapep"/>
    <property type="match status" value="1"/>
</dbReference>
<dbReference type="EMBL" id="QBKI01000002">
    <property type="protein sequence ID" value="PTX21472.1"/>
    <property type="molecule type" value="Genomic_DNA"/>
</dbReference>
<protein>
    <submittedName>
        <fullName evidence="3">Putative colanic acid biosynthesis acetyltransferase WcaF</fullName>
    </submittedName>
</protein>
<evidence type="ECO:0000256" key="1">
    <source>
        <dbReference type="ARBA" id="ARBA00007274"/>
    </source>
</evidence>
<dbReference type="Gene3D" id="2.160.10.10">
    <property type="entry name" value="Hexapeptide repeat proteins"/>
    <property type="match status" value="1"/>
</dbReference>
<comment type="caution">
    <text evidence="3">The sequence shown here is derived from an EMBL/GenBank/DDBJ whole genome shotgun (WGS) entry which is preliminary data.</text>
</comment>
<organism evidence="3 4">
    <name type="scientific">Pontibacter mucosus</name>
    <dbReference type="NCBI Taxonomy" id="1649266"/>
    <lineage>
        <taxon>Bacteria</taxon>
        <taxon>Pseudomonadati</taxon>
        <taxon>Bacteroidota</taxon>
        <taxon>Cytophagia</taxon>
        <taxon>Cytophagales</taxon>
        <taxon>Hymenobacteraceae</taxon>
        <taxon>Pontibacter</taxon>
    </lineage>
</organism>
<accession>A0A2T5YQ88</accession>
<dbReference type="OrthoDB" id="9814490at2"/>
<evidence type="ECO:0000313" key="4">
    <source>
        <dbReference type="Proteomes" id="UP000244225"/>
    </source>
</evidence>
<comment type="similarity">
    <text evidence="1">Belongs to the transferase hexapeptide repeat family.</text>
</comment>
<gene>
    <name evidence="3" type="ORF">C8N40_102448</name>
</gene>
<dbReference type="RefSeq" id="WP_108210845.1">
    <property type="nucleotide sequence ID" value="NZ_QBKI01000002.1"/>
</dbReference>
<dbReference type="PANTHER" id="PTHR23416">
    <property type="entry name" value="SIALIC ACID SYNTHASE-RELATED"/>
    <property type="match status" value="1"/>
</dbReference>
<reference evidence="3 4" key="1">
    <citation type="submission" date="2018-04" db="EMBL/GenBank/DDBJ databases">
        <title>Genomic Encyclopedia of Archaeal and Bacterial Type Strains, Phase II (KMG-II): from individual species to whole genera.</title>
        <authorList>
            <person name="Goeker M."/>
        </authorList>
    </citation>
    <scope>NUCLEOTIDE SEQUENCE [LARGE SCALE GENOMIC DNA]</scope>
    <source>
        <strain evidence="3 4">DSM 100162</strain>
    </source>
</reference>
<name>A0A2T5YQ88_9BACT</name>
<dbReference type="InterPro" id="IPR011004">
    <property type="entry name" value="Trimer_LpxA-like_sf"/>
</dbReference>